<organism evidence="1 2">
    <name type="scientific">Streptomyces fodineus</name>
    <dbReference type="NCBI Taxonomy" id="1904616"/>
    <lineage>
        <taxon>Bacteria</taxon>
        <taxon>Bacillati</taxon>
        <taxon>Actinomycetota</taxon>
        <taxon>Actinomycetes</taxon>
        <taxon>Kitasatosporales</taxon>
        <taxon>Streptomycetaceae</taxon>
        <taxon>Streptomyces</taxon>
    </lineage>
</organism>
<reference evidence="2" key="1">
    <citation type="submission" date="2016-09" db="EMBL/GenBank/DDBJ databases">
        <title>Streptomyces puniciscabiei strain:TW1S1 Genome sequencing and assembly.</title>
        <authorList>
            <person name="Kim M.-K."/>
            <person name="Kim S.B."/>
        </authorList>
    </citation>
    <scope>NUCLEOTIDE SEQUENCE [LARGE SCALE GENOMIC DNA]</scope>
    <source>
        <strain evidence="2">TW1S1</strain>
    </source>
</reference>
<dbReference type="Proteomes" id="UP000094960">
    <property type="component" value="Chromosome"/>
</dbReference>
<dbReference type="AlphaFoldDB" id="A0A1D7Y8D0"/>
<sequence>MAVGTLPSAARLGARRAVYDIGLAELARGAGWEVHFVVRAPEAAALVERIPAGLRPAHDRRAAR</sequence>
<dbReference type="EMBL" id="CP017248">
    <property type="protein sequence ID" value="AOR31730.1"/>
    <property type="molecule type" value="Genomic_DNA"/>
</dbReference>
<gene>
    <name evidence="1" type="ORF">BFF78_12310</name>
</gene>
<proteinExistence type="predicted"/>
<dbReference type="KEGG" id="spun:BFF78_12310"/>
<name>A0A1D7Y8D0_9ACTN</name>
<keyword evidence="2" id="KW-1185">Reference proteome</keyword>
<protein>
    <submittedName>
        <fullName evidence="1">Uncharacterized protein</fullName>
    </submittedName>
</protein>
<evidence type="ECO:0000313" key="1">
    <source>
        <dbReference type="EMBL" id="AOR31730.1"/>
    </source>
</evidence>
<accession>A0A1D7Y8D0</accession>
<evidence type="ECO:0000313" key="2">
    <source>
        <dbReference type="Proteomes" id="UP000094960"/>
    </source>
</evidence>